<evidence type="ECO:0000256" key="2">
    <source>
        <dbReference type="ARBA" id="ARBA00022840"/>
    </source>
</evidence>
<reference evidence="5" key="2">
    <citation type="submission" date="2021-01" db="UniProtKB">
        <authorList>
            <consortium name="EnsemblMetazoa"/>
        </authorList>
    </citation>
    <scope>IDENTIFICATION</scope>
</reference>
<dbReference type="InterPro" id="IPR007111">
    <property type="entry name" value="NACHT_NTPase"/>
</dbReference>
<dbReference type="EnsemblMetazoa" id="XM_030982559">
    <property type="protein sequence ID" value="XP_030838419"/>
    <property type="gene ID" value="LOC105442536"/>
</dbReference>
<keyword evidence="1" id="KW-0547">Nucleotide-binding</keyword>
<dbReference type="FunCoup" id="A0A7M7SXG0">
    <property type="interactions" value="350"/>
</dbReference>
<dbReference type="Gene3D" id="1.10.533.10">
    <property type="entry name" value="Death Domain, Fas"/>
    <property type="match status" value="1"/>
</dbReference>
<evidence type="ECO:0000259" key="4">
    <source>
        <dbReference type="PROSITE" id="PS50837"/>
    </source>
</evidence>
<dbReference type="GeneID" id="105442536"/>
<dbReference type="Pfam" id="PF05729">
    <property type="entry name" value="NACHT"/>
    <property type="match status" value="1"/>
</dbReference>
<dbReference type="SUPFAM" id="SSF52540">
    <property type="entry name" value="P-loop containing nucleoside triphosphate hydrolases"/>
    <property type="match status" value="1"/>
</dbReference>
<dbReference type="SUPFAM" id="SSF52047">
    <property type="entry name" value="RNI-like"/>
    <property type="match status" value="1"/>
</dbReference>
<dbReference type="InterPro" id="IPR011029">
    <property type="entry name" value="DEATH-like_dom_sf"/>
</dbReference>
<reference evidence="6" key="1">
    <citation type="submission" date="2015-02" db="EMBL/GenBank/DDBJ databases">
        <title>Genome sequencing for Strongylocentrotus purpuratus.</title>
        <authorList>
            <person name="Murali S."/>
            <person name="Liu Y."/>
            <person name="Vee V."/>
            <person name="English A."/>
            <person name="Wang M."/>
            <person name="Skinner E."/>
            <person name="Han Y."/>
            <person name="Muzny D.M."/>
            <person name="Worley K.C."/>
            <person name="Gibbs R.A."/>
        </authorList>
    </citation>
    <scope>NUCLEOTIDE SEQUENCE</scope>
</reference>
<dbReference type="AlphaFoldDB" id="A0A7M7SXG0"/>
<dbReference type="GO" id="GO:0005524">
    <property type="term" value="F:ATP binding"/>
    <property type="evidence" value="ECO:0007669"/>
    <property type="project" value="UniProtKB-KW"/>
</dbReference>
<dbReference type="Gene3D" id="3.80.10.10">
    <property type="entry name" value="Ribonuclease Inhibitor"/>
    <property type="match status" value="1"/>
</dbReference>
<feature type="region of interest" description="Disordered" evidence="3">
    <location>
        <begin position="1"/>
        <end position="28"/>
    </location>
</feature>
<dbReference type="Gene3D" id="3.40.50.300">
    <property type="entry name" value="P-loop containing nucleotide triphosphate hydrolases"/>
    <property type="match status" value="1"/>
</dbReference>
<dbReference type="OMA" id="TTICAKM"/>
<evidence type="ECO:0000256" key="3">
    <source>
        <dbReference type="SAM" id="MobiDB-lite"/>
    </source>
</evidence>
<organism evidence="5 6">
    <name type="scientific">Strongylocentrotus purpuratus</name>
    <name type="common">Purple sea urchin</name>
    <dbReference type="NCBI Taxonomy" id="7668"/>
    <lineage>
        <taxon>Eukaryota</taxon>
        <taxon>Metazoa</taxon>
        <taxon>Echinodermata</taxon>
        <taxon>Eleutherozoa</taxon>
        <taxon>Echinozoa</taxon>
        <taxon>Echinoidea</taxon>
        <taxon>Euechinoidea</taxon>
        <taxon>Echinacea</taxon>
        <taxon>Camarodonta</taxon>
        <taxon>Echinidea</taxon>
        <taxon>Strongylocentrotidae</taxon>
        <taxon>Strongylocentrotus</taxon>
    </lineage>
</organism>
<dbReference type="RefSeq" id="XP_030838419.1">
    <property type="nucleotide sequence ID" value="XM_030982559.1"/>
</dbReference>
<accession>A0A7M7SXG0</accession>
<dbReference type="InterPro" id="IPR032675">
    <property type="entry name" value="LRR_dom_sf"/>
</dbReference>
<name>A0A7M7SXG0_STRPU</name>
<feature type="compositionally biased region" description="Polar residues" evidence="3">
    <location>
        <begin position="10"/>
        <end position="28"/>
    </location>
</feature>
<feature type="domain" description="NACHT" evidence="4">
    <location>
        <begin position="202"/>
        <end position="324"/>
    </location>
</feature>
<dbReference type="InterPro" id="IPR027417">
    <property type="entry name" value="P-loop_NTPase"/>
</dbReference>
<evidence type="ECO:0000313" key="6">
    <source>
        <dbReference type="Proteomes" id="UP000007110"/>
    </source>
</evidence>
<sequence>MAERLKTEQMTEPSSNDTPSTSGQTSRQTLGFDDVIIKVAKAISDDGDVRRLGLELGVQTPDINRALETNWAGGRKTSNGNVMLLQNWAETVKPSKQLPMLRAALQAVGFKEIEETCLQGKGEHGEMPDEVQRLREKLKARYIEEFSEVKVSPMDPESRTWLQHIYVSLILMLGCKRDQKEEIRYEDLFSFIQEKTEKGFITRLAFLGEAGVGKSTLFAKIALDWAMGKCLQDITLLFHESFRDIEDSSIFGDIVMNHFPDDTEINGEWIDKYIKENQRKVLILLDGLDEAKMDMKCPNRKLAIVSIARRERFINTSVLISSRPFGADQIKSIPKIHEKYSYILVEGFTKENTNEYIKQYFKNDTASASSLIHFMNTNSVVSEYMAPFPIFCCMLCYMWEVESKRKTTEKLQTISQLMKEIDFALREQYSSRYTDREGGYQCHMEKAVEAITKVGRVAFEGLLKNQLIFTKEEIEACDEAAAVACQVGILSGKKRLASKEIRQQEGKQFVQEFCFPHKLLQEHTASLYLASLYNHNRSEFNRILTHNLLKDYKALEYVLYFTAAHGGEVGKSVLEALCKNVDDTKFIIQCAFECHDTKVIGPVKNLLNTETRLRLSTDTHSVSITALFSTLEPIGKEVIRRSSSIRETLGVSESFEGNASLSDVAAAVGLFTLQNLRGLVIDMSLDDKFYTGMSAAASQSKIEELTHCDADLGTASSSHYARGLCSMPNLRSLELYRVKMSDEFYSTMATVASNSKIEQLQHTIANLGSAASSHYARGLCSMPNLRSLNLGFVELSDEFYSTMADEASKSKPACIVQFLQHYFKVV</sequence>
<protein>
    <recommendedName>
        <fullName evidence="4">NACHT domain-containing protein</fullName>
    </recommendedName>
</protein>
<evidence type="ECO:0000313" key="5">
    <source>
        <dbReference type="EnsemblMetazoa" id="XP_030838419"/>
    </source>
</evidence>
<dbReference type="Proteomes" id="UP000007110">
    <property type="component" value="Unassembled WGS sequence"/>
</dbReference>
<evidence type="ECO:0000256" key="1">
    <source>
        <dbReference type="ARBA" id="ARBA00022741"/>
    </source>
</evidence>
<dbReference type="KEGG" id="spu:105442536"/>
<dbReference type="PROSITE" id="PS50837">
    <property type="entry name" value="NACHT"/>
    <property type="match status" value="1"/>
</dbReference>
<dbReference type="PANTHER" id="PTHR24407">
    <property type="entry name" value="PROTEIN KINASE DOMAIN-CONTAINING PROTEIN"/>
    <property type="match status" value="1"/>
</dbReference>
<dbReference type="PANTHER" id="PTHR24407:SF14">
    <property type="entry name" value="SIR2-LIKE DOMAIN-CONTAINING PROTEIN"/>
    <property type="match status" value="1"/>
</dbReference>
<proteinExistence type="predicted"/>
<dbReference type="InParanoid" id="A0A7M7SXG0"/>
<keyword evidence="6" id="KW-1185">Reference proteome</keyword>
<dbReference type="OrthoDB" id="120976at2759"/>
<keyword evidence="2" id="KW-0067">ATP-binding</keyword>